<sequence>MTQPERKRRNTLLADNLETASSNRLLLAAVPPLEWEAARNDPQQRSQPAWSVFFFFLLSTTVRSTTTQKKPKPKVGNRQRLAKLDETNDVRCDTIEMACLVRVPKIMHDDARRKEFE</sequence>
<dbReference type="HOGENOM" id="CLU_2080281_0_0_9"/>
<accession>V6M7S8</accession>
<reference evidence="1 2" key="1">
    <citation type="journal article" date="2014" name="Genome Announc.">
        <title>Draft Genome Sequence of Brevibacillus panacihumi Strain W25, a Halotolerant Hydrocarbon-Degrading Bacterium.</title>
        <authorList>
            <person name="Wang X."/>
            <person name="Jin D."/>
            <person name="Zhou L."/>
            <person name="Wu L."/>
            <person name="An W."/>
            <person name="Chen Y."/>
            <person name="Zhao L."/>
        </authorList>
    </citation>
    <scope>NUCLEOTIDE SEQUENCE [LARGE SCALE GENOMIC DNA]</scope>
    <source>
        <strain evidence="1 2">W25</strain>
    </source>
</reference>
<evidence type="ECO:0000313" key="1">
    <source>
        <dbReference type="EMBL" id="EST54611.1"/>
    </source>
</evidence>
<dbReference type="AlphaFoldDB" id="V6M7S8"/>
<protein>
    <submittedName>
        <fullName evidence="1">Uncharacterized protein</fullName>
    </submittedName>
</protein>
<dbReference type="Proteomes" id="UP000017973">
    <property type="component" value="Unassembled WGS sequence"/>
</dbReference>
<gene>
    <name evidence="1" type="ORF">T458_14085</name>
</gene>
<organism evidence="1 2">
    <name type="scientific">Brevibacillus panacihumi W25</name>
    <dbReference type="NCBI Taxonomy" id="1408254"/>
    <lineage>
        <taxon>Bacteria</taxon>
        <taxon>Bacillati</taxon>
        <taxon>Bacillota</taxon>
        <taxon>Bacilli</taxon>
        <taxon>Bacillales</taxon>
        <taxon>Paenibacillaceae</taxon>
        <taxon>Brevibacillus</taxon>
    </lineage>
</organism>
<keyword evidence="2" id="KW-1185">Reference proteome</keyword>
<comment type="caution">
    <text evidence="1">The sequence shown here is derived from an EMBL/GenBank/DDBJ whole genome shotgun (WGS) entry which is preliminary data.</text>
</comment>
<proteinExistence type="predicted"/>
<name>V6M7S8_9BACL</name>
<evidence type="ECO:0000313" key="2">
    <source>
        <dbReference type="Proteomes" id="UP000017973"/>
    </source>
</evidence>
<dbReference type="STRING" id="1408254.T458_14085"/>
<dbReference type="EMBL" id="AYJU01000016">
    <property type="protein sequence ID" value="EST54611.1"/>
    <property type="molecule type" value="Genomic_DNA"/>
</dbReference>